<keyword evidence="2" id="KW-1185">Reference proteome</keyword>
<reference evidence="1 2" key="1">
    <citation type="journal article" date="2019" name="Emerg. Microbes Infect.">
        <title>Comprehensive subspecies identification of 175 nontuberculous mycobacteria species based on 7547 genomic profiles.</title>
        <authorList>
            <person name="Matsumoto Y."/>
            <person name="Kinjo T."/>
            <person name="Motooka D."/>
            <person name="Nabeya D."/>
            <person name="Jung N."/>
            <person name="Uechi K."/>
            <person name="Horii T."/>
            <person name="Iida T."/>
            <person name="Fujita J."/>
            <person name="Nakamura S."/>
        </authorList>
    </citation>
    <scope>NUCLEOTIDE SEQUENCE [LARGE SCALE GENOMIC DNA]</scope>
    <source>
        <strain evidence="1 2">JCM 14738</strain>
    </source>
</reference>
<dbReference type="Pfam" id="PF01408">
    <property type="entry name" value="GFO_IDH_MocA"/>
    <property type="match status" value="1"/>
</dbReference>
<sequence>MIIGSGYRVKNSFLPALKLLDSDVEVVGVHSRNIANARAAGEPFGVDAVENLSSLRPGDVDAVLVSVTPTSNLAVLRATAHLAPGAALVMDTPAAVRWGDLRQLALYRRWRTVRVAEDFMNLPQFRLIGKVIESGAIGDVVRIRLESMGYRYHALALLRSWLGFPLVRSSHCRWSRKGAVDIVYRFPGGVTGEVIEPFTGADGPFEVVGTRASITGHSMGHADSGAGGGRLERIEDGAGLSGFRVVGLGTETTTTVPSLIPLRAMGLEDNSEFNLLRVDALRQIIVSLWSPDPLNSAYRLQDAMADGLVSVTSRALPWWPTPRAGNRNMVDLAESVLK</sequence>
<dbReference type="SUPFAM" id="SSF51735">
    <property type="entry name" value="NAD(P)-binding Rossmann-fold domains"/>
    <property type="match status" value="1"/>
</dbReference>
<accession>A0A1X1SW91</accession>
<evidence type="ECO:0000313" key="2">
    <source>
        <dbReference type="Proteomes" id="UP000467385"/>
    </source>
</evidence>
<name>A0A1X1SW91_9MYCO</name>
<dbReference type="STRING" id="44010.AWC00_00985"/>
<dbReference type="InterPro" id="IPR036291">
    <property type="entry name" value="NAD(P)-bd_dom_sf"/>
</dbReference>
<dbReference type="Proteomes" id="UP000467385">
    <property type="component" value="Chromosome"/>
</dbReference>
<proteinExistence type="predicted"/>
<evidence type="ECO:0000313" key="1">
    <source>
        <dbReference type="EMBL" id="BBZ42107.1"/>
    </source>
</evidence>
<protein>
    <submittedName>
        <fullName evidence="1">Uncharacterized protein</fullName>
    </submittedName>
</protein>
<dbReference type="AlphaFoldDB" id="A0A1X1SW91"/>
<dbReference type="EMBL" id="AP022613">
    <property type="protein sequence ID" value="BBZ42107.1"/>
    <property type="molecule type" value="Genomic_DNA"/>
</dbReference>
<dbReference type="GO" id="GO:0000166">
    <property type="term" value="F:nucleotide binding"/>
    <property type="evidence" value="ECO:0007669"/>
    <property type="project" value="InterPro"/>
</dbReference>
<dbReference type="Gene3D" id="3.40.50.720">
    <property type="entry name" value="NAD(P)-binding Rossmann-like Domain"/>
    <property type="match status" value="1"/>
</dbReference>
<dbReference type="SUPFAM" id="SSF55347">
    <property type="entry name" value="Glyceraldehyde-3-phosphate dehydrogenase-like, C-terminal domain"/>
    <property type="match status" value="1"/>
</dbReference>
<dbReference type="InterPro" id="IPR000683">
    <property type="entry name" value="Gfo/Idh/MocA-like_OxRdtase_N"/>
</dbReference>
<dbReference type="Gene3D" id="3.30.360.10">
    <property type="entry name" value="Dihydrodipicolinate Reductase, domain 2"/>
    <property type="match status" value="1"/>
</dbReference>
<organism evidence="1 2">
    <name type="scientific">Mycobacterium conspicuum</name>
    <dbReference type="NCBI Taxonomy" id="44010"/>
    <lineage>
        <taxon>Bacteria</taxon>
        <taxon>Bacillati</taxon>
        <taxon>Actinomycetota</taxon>
        <taxon>Actinomycetes</taxon>
        <taxon>Mycobacteriales</taxon>
        <taxon>Mycobacteriaceae</taxon>
        <taxon>Mycobacterium</taxon>
    </lineage>
</organism>
<gene>
    <name evidence="1" type="ORF">MCNS_51700</name>
</gene>